<dbReference type="GO" id="GO:0008194">
    <property type="term" value="F:UDP-glycosyltransferase activity"/>
    <property type="evidence" value="ECO:0007669"/>
    <property type="project" value="InterPro"/>
</dbReference>
<dbReference type="FunFam" id="3.40.50.2000:FF:000009">
    <property type="entry name" value="Sterol 3-beta-glucosyltransferase UGT80A2"/>
    <property type="match status" value="1"/>
</dbReference>
<gene>
    <name evidence="4" type="ORF">Kpho02_32570</name>
</gene>
<dbReference type="GO" id="GO:0033072">
    <property type="term" value="P:vancomycin biosynthetic process"/>
    <property type="evidence" value="ECO:0007669"/>
    <property type="project" value="UniProtKB-ARBA"/>
</dbReference>
<dbReference type="Pfam" id="PF06722">
    <property type="entry name" value="EryCIII-like_C"/>
    <property type="match status" value="1"/>
</dbReference>
<evidence type="ECO:0000259" key="2">
    <source>
        <dbReference type="Pfam" id="PF03033"/>
    </source>
</evidence>
<dbReference type="PANTHER" id="PTHR48050">
    <property type="entry name" value="STEROL 3-BETA-GLUCOSYLTRANSFERASE"/>
    <property type="match status" value="1"/>
</dbReference>
<keyword evidence="1 4" id="KW-0808">Transferase</keyword>
<evidence type="ECO:0000313" key="5">
    <source>
        <dbReference type="Proteomes" id="UP001165041"/>
    </source>
</evidence>
<dbReference type="SUPFAM" id="SSF53756">
    <property type="entry name" value="UDP-Glycosyltransferase/glycogen phosphorylase"/>
    <property type="match status" value="1"/>
</dbReference>
<evidence type="ECO:0000256" key="1">
    <source>
        <dbReference type="ARBA" id="ARBA00022679"/>
    </source>
</evidence>
<dbReference type="PANTHER" id="PTHR48050:SF13">
    <property type="entry name" value="STEROL 3-BETA-GLUCOSYLTRANSFERASE UGT80A2"/>
    <property type="match status" value="1"/>
</dbReference>
<feature type="domain" description="Glycosyltransferase family 28 N-terminal" evidence="2">
    <location>
        <begin position="3"/>
        <end position="63"/>
    </location>
</feature>
<sequence length="407" mass="42239">MRVLITAAGSYGDVAPYTGLGVRLRAEGHEVALAAPELFRGLVSDSGLEFRALPVDPRAAPPGGRRGRSELLARAAAFVERLGDALADAAEPGADLLLSATTTAPLGWHLAEAMDVPSLGVYLQPTAPTGEFPPVVGGVRPLGRWGNRAAGAFGQRVVDRLHAGAARRLRSRLGLPTLSQGARRRAVERAGWPVLHGFSPALVPRPGDWREGLRVVGNWWPHVTPDRRLPAEVEDFLRAGPPPVFVGFGSAAADRGGELGALVVEALRRAGVRGVLQAGWAGLAGAGDDVLCVGELPHALLFPRVAAVVHHAGAGTAAAALRAGVPSVPVPVLADQPFWADRLARFGAATAPVRFAELTAAGLARAVRTAVTDPLLRVRAEAGARAMADEDGAARVAEAVAELGRGR</sequence>
<dbReference type="RefSeq" id="WP_285736761.1">
    <property type="nucleotide sequence ID" value="NZ_BSSA01000009.1"/>
</dbReference>
<comment type="caution">
    <text evidence="4">The sequence shown here is derived from an EMBL/GenBank/DDBJ whole genome shotgun (WGS) entry which is preliminary data.</text>
</comment>
<dbReference type="AlphaFoldDB" id="A0A9W6Q9P7"/>
<dbReference type="InterPro" id="IPR050426">
    <property type="entry name" value="Glycosyltransferase_28"/>
</dbReference>
<protein>
    <submittedName>
        <fullName evidence="4">Glycosyl transferase</fullName>
    </submittedName>
</protein>
<name>A0A9W6Q9P7_9ACTN</name>
<dbReference type="InterPro" id="IPR004276">
    <property type="entry name" value="GlycoTrans_28_N"/>
</dbReference>
<dbReference type="Gene3D" id="3.40.50.2000">
    <property type="entry name" value="Glycogen Phosphorylase B"/>
    <property type="match status" value="2"/>
</dbReference>
<dbReference type="GO" id="GO:0016758">
    <property type="term" value="F:hexosyltransferase activity"/>
    <property type="evidence" value="ECO:0007669"/>
    <property type="project" value="InterPro"/>
</dbReference>
<dbReference type="InterPro" id="IPR010610">
    <property type="entry name" value="EryCIII-like_C"/>
</dbReference>
<dbReference type="GO" id="GO:0005975">
    <property type="term" value="P:carbohydrate metabolic process"/>
    <property type="evidence" value="ECO:0007669"/>
    <property type="project" value="InterPro"/>
</dbReference>
<proteinExistence type="predicted"/>
<evidence type="ECO:0000259" key="3">
    <source>
        <dbReference type="Pfam" id="PF06722"/>
    </source>
</evidence>
<dbReference type="Proteomes" id="UP001165041">
    <property type="component" value="Unassembled WGS sequence"/>
</dbReference>
<accession>A0A9W6Q9P7</accession>
<dbReference type="EMBL" id="BSSA01000009">
    <property type="protein sequence ID" value="GLW70958.1"/>
    <property type="molecule type" value="Genomic_DNA"/>
</dbReference>
<feature type="domain" description="Erythromycin biosynthesis protein CIII-like C-terminal" evidence="3">
    <location>
        <begin position="287"/>
        <end position="402"/>
    </location>
</feature>
<dbReference type="InterPro" id="IPR002213">
    <property type="entry name" value="UDP_glucos_trans"/>
</dbReference>
<dbReference type="CDD" id="cd03784">
    <property type="entry name" value="GT1_Gtf-like"/>
    <property type="match status" value="1"/>
</dbReference>
<reference evidence="4" key="1">
    <citation type="submission" date="2023-02" db="EMBL/GenBank/DDBJ databases">
        <title>Kitasatospora phosalacinea NBRC 14627.</title>
        <authorList>
            <person name="Ichikawa N."/>
            <person name="Sato H."/>
            <person name="Tonouchi N."/>
        </authorList>
    </citation>
    <scope>NUCLEOTIDE SEQUENCE</scope>
    <source>
        <strain evidence="4">NBRC 14627</strain>
    </source>
</reference>
<evidence type="ECO:0000313" key="4">
    <source>
        <dbReference type="EMBL" id="GLW70958.1"/>
    </source>
</evidence>
<dbReference type="Pfam" id="PF03033">
    <property type="entry name" value="Glyco_transf_28"/>
    <property type="match status" value="1"/>
</dbReference>
<organism evidence="4 5">
    <name type="scientific">Kitasatospora phosalacinea</name>
    <dbReference type="NCBI Taxonomy" id="2065"/>
    <lineage>
        <taxon>Bacteria</taxon>
        <taxon>Bacillati</taxon>
        <taxon>Actinomycetota</taxon>
        <taxon>Actinomycetes</taxon>
        <taxon>Kitasatosporales</taxon>
        <taxon>Streptomycetaceae</taxon>
        <taxon>Kitasatospora</taxon>
    </lineage>
</organism>